<organism evidence="2 3">
    <name type="scientific">Entomortierella parvispora</name>
    <dbReference type="NCBI Taxonomy" id="205924"/>
    <lineage>
        <taxon>Eukaryota</taxon>
        <taxon>Fungi</taxon>
        <taxon>Fungi incertae sedis</taxon>
        <taxon>Mucoromycota</taxon>
        <taxon>Mortierellomycotina</taxon>
        <taxon>Mortierellomycetes</taxon>
        <taxon>Mortierellales</taxon>
        <taxon>Mortierellaceae</taxon>
        <taxon>Entomortierella</taxon>
    </lineage>
</organism>
<name>A0A9P3LU00_9FUNG</name>
<proteinExistence type="predicted"/>
<dbReference type="OrthoDB" id="2449793at2759"/>
<reference evidence="2" key="1">
    <citation type="submission" date="2021-11" db="EMBL/GenBank/DDBJ databases">
        <authorList>
            <person name="Herlambang A."/>
            <person name="Guo Y."/>
            <person name="Takashima Y."/>
            <person name="Nishizawa T."/>
        </authorList>
    </citation>
    <scope>NUCLEOTIDE SEQUENCE</scope>
    <source>
        <strain evidence="2">E1425</strain>
    </source>
</reference>
<comment type="caution">
    <text evidence="2">The sequence shown here is derived from an EMBL/GenBank/DDBJ whole genome shotgun (WGS) entry which is preliminary data.</text>
</comment>
<feature type="compositionally biased region" description="Polar residues" evidence="1">
    <location>
        <begin position="53"/>
        <end position="71"/>
    </location>
</feature>
<sequence length="165" mass="18637">MQQETSDFPDAVETEIAAAVATGRGKRRQEETQPGDAVLNEKRAKKPILKLTKVNTGPPSSANGWNKSPFSPSACDDQASISLTEEVVLTKKKESARVVLEGILNRPPTKTIQAYKTYFKLWKTFCDMNYDGDSTVSSTRMLEYFEKVVWRAWTLLTRTLPYIER</sequence>
<reference evidence="2" key="2">
    <citation type="journal article" date="2022" name="Microbiol. Resour. Announc.">
        <title>Whole-Genome Sequence of Entomortierella parvispora E1425, a Mucoromycotan Fungus Associated with Burkholderiaceae-Related Endosymbiotic Bacteria.</title>
        <authorList>
            <person name="Herlambang A."/>
            <person name="Guo Y."/>
            <person name="Takashima Y."/>
            <person name="Narisawa K."/>
            <person name="Ohta H."/>
            <person name="Nishizawa T."/>
        </authorList>
    </citation>
    <scope>NUCLEOTIDE SEQUENCE</scope>
    <source>
        <strain evidence="2">E1425</strain>
    </source>
</reference>
<accession>A0A9P3LU00</accession>
<dbReference type="AlphaFoldDB" id="A0A9P3LU00"/>
<feature type="region of interest" description="Disordered" evidence="1">
    <location>
        <begin position="18"/>
        <end position="71"/>
    </location>
</feature>
<evidence type="ECO:0000313" key="3">
    <source>
        <dbReference type="Proteomes" id="UP000827284"/>
    </source>
</evidence>
<evidence type="ECO:0000256" key="1">
    <source>
        <dbReference type="SAM" id="MobiDB-lite"/>
    </source>
</evidence>
<protein>
    <submittedName>
        <fullName evidence="2">Uncharacterized protein</fullName>
    </submittedName>
</protein>
<dbReference type="EMBL" id="BQFW01000004">
    <property type="protein sequence ID" value="GJJ70523.1"/>
    <property type="molecule type" value="Genomic_DNA"/>
</dbReference>
<evidence type="ECO:0000313" key="2">
    <source>
        <dbReference type="EMBL" id="GJJ70523.1"/>
    </source>
</evidence>
<dbReference type="Proteomes" id="UP000827284">
    <property type="component" value="Unassembled WGS sequence"/>
</dbReference>
<keyword evidence="3" id="KW-1185">Reference proteome</keyword>
<gene>
    <name evidence="2" type="ORF">EMPS_02872</name>
</gene>